<sequence>MIFKVLLTSILITVNVINARLNAVNEQQYSQLRFRREADNCGEGYKPGTFYGCSDIDECYENETICGNLKCINTEGSYKCVESGKDETATGTIDVITDKEETHAKNTGDCEKGFKRDWFGSCEDIDECSENSTICGSAKCMNTEGGYECEGEVNLETTIITTEDTTALNNDVFTEKTDTHDKKVGYCDEGYERGWFGSCDDIDEC</sequence>
<dbReference type="Pfam" id="PF07645">
    <property type="entry name" value="EGF_CA"/>
    <property type="match status" value="2"/>
</dbReference>
<keyword evidence="1" id="KW-0245">EGF-like domain</keyword>
<evidence type="ECO:0000259" key="6">
    <source>
        <dbReference type="SMART" id="SM00179"/>
    </source>
</evidence>
<dbReference type="InterPro" id="IPR052235">
    <property type="entry name" value="Nephronectin_domain"/>
</dbReference>
<gene>
    <name evidence="7" type="ORF">B4U80_12202</name>
</gene>
<accession>A0A443RWT6</accession>
<feature type="non-terminal residue" evidence="7">
    <location>
        <position position="205"/>
    </location>
</feature>
<dbReference type="SUPFAM" id="SSF57196">
    <property type="entry name" value="EGF/Laminin"/>
    <property type="match status" value="2"/>
</dbReference>
<feature type="chain" id="PRO_5019567589" evidence="5">
    <location>
        <begin position="20"/>
        <end position="205"/>
    </location>
</feature>
<dbReference type="VEuPathDB" id="VectorBase:LDEU012187"/>
<keyword evidence="4" id="KW-1015">Disulfide bond</keyword>
<feature type="domain" description="EGF-like calcium-binding" evidence="6">
    <location>
        <begin position="124"/>
        <end position="163"/>
    </location>
</feature>
<dbReference type="PROSITE" id="PS01187">
    <property type="entry name" value="EGF_CA"/>
    <property type="match status" value="1"/>
</dbReference>
<dbReference type="InterPro" id="IPR049883">
    <property type="entry name" value="NOTCH1_EGF-like"/>
</dbReference>
<reference evidence="7 8" key="1">
    <citation type="journal article" date="2018" name="Gigascience">
        <title>Genomes of trombidid mites reveal novel predicted allergens and laterally-transferred genes associated with secondary metabolism.</title>
        <authorList>
            <person name="Dong X."/>
            <person name="Chaisiri K."/>
            <person name="Xia D."/>
            <person name="Armstrong S.D."/>
            <person name="Fang Y."/>
            <person name="Donnelly M.J."/>
            <person name="Kadowaki T."/>
            <person name="McGarry J.W."/>
            <person name="Darby A.C."/>
            <person name="Makepeace B.L."/>
        </authorList>
    </citation>
    <scope>NUCLEOTIDE SEQUENCE [LARGE SCALE GENOMIC DNA]</scope>
    <source>
        <strain evidence="7">UoL-UT</strain>
    </source>
</reference>
<keyword evidence="3" id="KW-0677">Repeat</keyword>
<evidence type="ECO:0000256" key="5">
    <source>
        <dbReference type="SAM" id="SignalP"/>
    </source>
</evidence>
<dbReference type="SMART" id="SM00179">
    <property type="entry name" value="EGF_CA"/>
    <property type="match status" value="2"/>
</dbReference>
<dbReference type="OrthoDB" id="5985519at2759"/>
<dbReference type="InterPro" id="IPR001881">
    <property type="entry name" value="EGF-like_Ca-bd_dom"/>
</dbReference>
<evidence type="ECO:0000256" key="2">
    <source>
        <dbReference type="ARBA" id="ARBA00022729"/>
    </source>
</evidence>
<organism evidence="7 8">
    <name type="scientific">Leptotrombidium deliense</name>
    <dbReference type="NCBI Taxonomy" id="299467"/>
    <lineage>
        <taxon>Eukaryota</taxon>
        <taxon>Metazoa</taxon>
        <taxon>Ecdysozoa</taxon>
        <taxon>Arthropoda</taxon>
        <taxon>Chelicerata</taxon>
        <taxon>Arachnida</taxon>
        <taxon>Acari</taxon>
        <taxon>Acariformes</taxon>
        <taxon>Trombidiformes</taxon>
        <taxon>Prostigmata</taxon>
        <taxon>Anystina</taxon>
        <taxon>Parasitengona</taxon>
        <taxon>Trombiculoidea</taxon>
        <taxon>Trombiculidae</taxon>
        <taxon>Leptotrombidium</taxon>
    </lineage>
</organism>
<dbReference type="InterPro" id="IPR018097">
    <property type="entry name" value="EGF_Ca-bd_CS"/>
</dbReference>
<feature type="domain" description="EGF-like calcium-binding" evidence="6">
    <location>
        <begin position="55"/>
        <end position="111"/>
    </location>
</feature>
<dbReference type="Proteomes" id="UP000288716">
    <property type="component" value="Unassembled WGS sequence"/>
</dbReference>
<keyword evidence="2 5" id="KW-0732">Signal</keyword>
<dbReference type="GO" id="GO:0005509">
    <property type="term" value="F:calcium ion binding"/>
    <property type="evidence" value="ECO:0007669"/>
    <property type="project" value="InterPro"/>
</dbReference>
<feature type="signal peptide" evidence="5">
    <location>
        <begin position="1"/>
        <end position="19"/>
    </location>
</feature>
<comment type="caution">
    <text evidence="7">The sequence shown here is derived from an EMBL/GenBank/DDBJ whole genome shotgun (WGS) entry which is preliminary data.</text>
</comment>
<dbReference type="Gene3D" id="2.10.25.10">
    <property type="entry name" value="Laminin"/>
    <property type="match status" value="2"/>
</dbReference>
<evidence type="ECO:0000256" key="3">
    <source>
        <dbReference type="ARBA" id="ARBA00022737"/>
    </source>
</evidence>
<dbReference type="STRING" id="299467.A0A443RWT6"/>
<evidence type="ECO:0000256" key="4">
    <source>
        <dbReference type="ARBA" id="ARBA00023157"/>
    </source>
</evidence>
<dbReference type="PANTHER" id="PTHR24050:SF28">
    <property type="entry name" value="UROMODULIN-LIKE"/>
    <property type="match status" value="1"/>
</dbReference>
<evidence type="ECO:0000313" key="7">
    <source>
        <dbReference type="EMBL" id="RWS19853.1"/>
    </source>
</evidence>
<dbReference type="PANTHER" id="PTHR24050">
    <property type="entry name" value="PA14 DOMAIN-CONTAINING PROTEIN"/>
    <property type="match status" value="1"/>
</dbReference>
<evidence type="ECO:0000256" key="1">
    <source>
        <dbReference type="ARBA" id="ARBA00022536"/>
    </source>
</evidence>
<evidence type="ECO:0000313" key="8">
    <source>
        <dbReference type="Proteomes" id="UP000288716"/>
    </source>
</evidence>
<protein>
    <submittedName>
        <fullName evidence="7">CD97 antigen-like protein</fullName>
    </submittedName>
</protein>
<dbReference type="AlphaFoldDB" id="A0A443RWT6"/>
<dbReference type="EMBL" id="NCKV01022207">
    <property type="protein sequence ID" value="RWS19853.1"/>
    <property type="molecule type" value="Genomic_DNA"/>
</dbReference>
<keyword evidence="8" id="KW-1185">Reference proteome</keyword>
<name>A0A443RWT6_9ACAR</name>
<proteinExistence type="predicted"/>
<dbReference type="CDD" id="cd00054">
    <property type="entry name" value="EGF_CA"/>
    <property type="match status" value="1"/>
</dbReference>